<dbReference type="Proteomes" id="UP000789901">
    <property type="component" value="Unassembled WGS sequence"/>
</dbReference>
<evidence type="ECO:0000313" key="2">
    <source>
        <dbReference type="Proteomes" id="UP000789901"/>
    </source>
</evidence>
<evidence type="ECO:0000313" key="1">
    <source>
        <dbReference type="EMBL" id="CAG8648891.1"/>
    </source>
</evidence>
<accession>A0ABN7UPV3</accession>
<sequence>PKDLDNQLSLLLYNKDTTFINFLTQKNSLPSSSLSLVSLRTLS</sequence>
<gene>
    <name evidence="1" type="ORF">GMARGA_LOCUS9247</name>
</gene>
<protein>
    <submittedName>
        <fullName evidence="1">175_t:CDS:1</fullName>
    </submittedName>
</protein>
<proteinExistence type="predicted"/>
<dbReference type="EMBL" id="CAJVQB010004911">
    <property type="protein sequence ID" value="CAG8648891.1"/>
    <property type="molecule type" value="Genomic_DNA"/>
</dbReference>
<reference evidence="1 2" key="1">
    <citation type="submission" date="2021-06" db="EMBL/GenBank/DDBJ databases">
        <authorList>
            <person name="Kallberg Y."/>
            <person name="Tangrot J."/>
            <person name="Rosling A."/>
        </authorList>
    </citation>
    <scope>NUCLEOTIDE SEQUENCE [LARGE SCALE GENOMIC DNA]</scope>
    <source>
        <strain evidence="1 2">120-4 pot B 10/14</strain>
    </source>
</reference>
<feature type="non-terminal residue" evidence="1">
    <location>
        <position position="1"/>
    </location>
</feature>
<name>A0ABN7UPV3_GIGMA</name>
<organism evidence="1 2">
    <name type="scientific">Gigaspora margarita</name>
    <dbReference type="NCBI Taxonomy" id="4874"/>
    <lineage>
        <taxon>Eukaryota</taxon>
        <taxon>Fungi</taxon>
        <taxon>Fungi incertae sedis</taxon>
        <taxon>Mucoromycota</taxon>
        <taxon>Glomeromycotina</taxon>
        <taxon>Glomeromycetes</taxon>
        <taxon>Diversisporales</taxon>
        <taxon>Gigasporaceae</taxon>
        <taxon>Gigaspora</taxon>
    </lineage>
</organism>
<keyword evidence="2" id="KW-1185">Reference proteome</keyword>
<comment type="caution">
    <text evidence="1">The sequence shown here is derived from an EMBL/GenBank/DDBJ whole genome shotgun (WGS) entry which is preliminary data.</text>
</comment>